<evidence type="ECO:0000256" key="13">
    <source>
        <dbReference type="ARBA" id="ARBA00026103"/>
    </source>
</evidence>
<dbReference type="GO" id="GO:0042262">
    <property type="term" value="P:DNA protection"/>
    <property type="evidence" value="ECO:0007669"/>
    <property type="project" value="InterPro"/>
</dbReference>
<dbReference type="InterPro" id="IPR020084">
    <property type="entry name" value="NUDIX_hydrolase_CS"/>
</dbReference>
<evidence type="ECO:0000256" key="15">
    <source>
        <dbReference type="ARBA" id="ARBA00029673"/>
    </source>
</evidence>
<keyword evidence="6" id="KW-0378">Hydrolase</keyword>
<dbReference type="Proteomes" id="UP000054097">
    <property type="component" value="Unassembled WGS sequence"/>
</dbReference>
<comment type="function">
    <text evidence="23">Oxidized purine nucleoside triphosphate hydrolase which is a prominent sanitizer of the oxidized nucleotide pool. Catalyzes the hydrolysis of 2-oxo-dATP (2-hydroxy-dATP) into 2-oxo-dAMP. Also has a significant hydrolase activity toward 2-oxo-ATP, 8-oxo-dGTP and 8-oxo-dATP. Through the hydrolysis of oxidized purine nucleoside triphosphates, prevents their incorporation into DNA and the subsequent transversions A:T to C:G and G:C to T:A. Also catalyzes the hydrolysis of methylated purine nucleoside triphosphate preventing their integration into DNA. Through this antimutagenic activity protects cells from oxidative stress.</text>
</comment>
<evidence type="ECO:0000256" key="4">
    <source>
        <dbReference type="ARBA" id="ARBA00011245"/>
    </source>
</evidence>
<evidence type="ECO:0000256" key="5">
    <source>
        <dbReference type="ARBA" id="ARBA00022723"/>
    </source>
</evidence>
<protein>
    <recommendedName>
        <fullName evidence="14">Oxidized purine nucleoside triphosphate hydrolase</fullName>
        <ecNumber evidence="13">3.6.1.56</ecNumber>
    </recommendedName>
    <alternativeName>
        <fullName evidence="18">2-hydroxy-dATP diphosphatase</fullName>
    </alternativeName>
    <alternativeName>
        <fullName evidence="17">7,8-dihydro-8-oxoguanine triphosphatase</fullName>
    </alternativeName>
    <alternativeName>
        <fullName evidence="16">8-oxo-dGTPase</fullName>
    </alternativeName>
    <alternativeName>
        <fullName evidence="19">Methylated purine nucleoside triphosphate hydrolase</fullName>
    </alternativeName>
    <alternativeName>
        <fullName evidence="15">Nucleoside diphosphate-linked moiety X motif 1</fullName>
    </alternativeName>
</protein>
<keyword evidence="26" id="KW-1185">Reference proteome</keyword>
<dbReference type="OrthoDB" id="447842at2759"/>
<comment type="catalytic activity">
    <reaction evidence="12">
        <text>2-oxo-ATP + H2O = 2-oxo-AMP + diphosphate + H(+)</text>
        <dbReference type="Rhea" id="RHEA:67392"/>
        <dbReference type="ChEBI" id="CHEBI:15377"/>
        <dbReference type="ChEBI" id="CHEBI:15378"/>
        <dbReference type="ChEBI" id="CHEBI:33019"/>
        <dbReference type="ChEBI" id="CHEBI:71395"/>
        <dbReference type="ChEBI" id="CHEBI:172878"/>
    </reaction>
    <physiologicalReaction direction="left-to-right" evidence="12">
        <dbReference type="Rhea" id="RHEA:67393"/>
    </physiologicalReaction>
</comment>
<dbReference type="STRING" id="933852.A0A0C2XVQ9"/>
<evidence type="ECO:0000256" key="19">
    <source>
        <dbReference type="ARBA" id="ARBA00032071"/>
    </source>
</evidence>
<sequence length="228" mass="25659">MEAQLQVPAGLEGCNPHGAKLQIYQEGGRSEWMQYSAVKMFTNAFVINTAKQQMLLGYKKRGFATGVYNGFGGKVDIGETSLEAAHRELKEEAGIEASLEHCGVLFFYQEGHQYAHFIDIYRADSWTGEPTETDEMKPQWFQIPSLSGSLVNLAEDLAKTEQGGSETSHTTIPLHRMWKDDVLWYPLLLSKRRFIGRVDLVEAPSTPEPLDPSAPLHPLVKWWFATID</sequence>
<evidence type="ECO:0000256" key="3">
    <source>
        <dbReference type="ARBA" id="ARBA00005582"/>
    </source>
</evidence>
<evidence type="ECO:0000256" key="10">
    <source>
        <dbReference type="ARBA" id="ARBA00024459"/>
    </source>
</evidence>
<evidence type="ECO:0000313" key="25">
    <source>
        <dbReference type="EMBL" id="KIM32967.1"/>
    </source>
</evidence>
<dbReference type="GO" id="GO:0005737">
    <property type="term" value="C:cytoplasm"/>
    <property type="evidence" value="ECO:0007669"/>
    <property type="project" value="TreeGrafter"/>
</dbReference>
<comment type="subunit">
    <text evidence="4">Monomer.</text>
</comment>
<name>A0A0C2XVQ9_SERVB</name>
<dbReference type="GO" id="GO:0046872">
    <property type="term" value="F:metal ion binding"/>
    <property type="evidence" value="ECO:0007669"/>
    <property type="project" value="UniProtKB-KW"/>
</dbReference>
<dbReference type="PROSITE" id="PS51462">
    <property type="entry name" value="NUDIX"/>
    <property type="match status" value="1"/>
</dbReference>
<gene>
    <name evidence="25" type="ORF">M408DRAFT_326650</name>
</gene>
<comment type="catalytic activity">
    <reaction evidence="22">
        <text>N(6)-methyl-dATP + H2O = N(6)-methyl-dAMP + diphosphate + H(+)</text>
        <dbReference type="Rhea" id="RHEA:67604"/>
        <dbReference type="ChEBI" id="CHEBI:15377"/>
        <dbReference type="ChEBI" id="CHEBI:15378"/>
        <dbReference type="ChEBI" id="CHEBI:33019"/>
        <dbReference type="ChEBI" id="CHEBI:169976"/>
        <dbReference type="ChEBI" id="CHEBI:172872"/>
    </reaction>
    <physiologicalReaction direction="left-to-right" evidence="22">
        <dbReference type="Rhea" id="RHEA:67605"/>
    </physiologicalReaction>
</comment>
<dbReference type="InterPro" id="IPR003563">
    <property type="entry name" value="8ODP"/>
</dbReference>
<evidence type="ECO:0000256" key="18">
    <source>
        <dbReference type="ARBA" id="ARBA00031927"/>
    </source>
</evidence>
<comment type="catalytic activity">
    <reaction evidence="10">
        <text>2-oxo-dATP + H2O = 2-oxo-dAMP + diphosphate + H(+)</text>
        <dbReference type="Rhea" id="RHEA:31583"/>
        <dbReference type="ChEBI" id="CHEBI:15377"/>
        <dbReference type="ChEBI" id="CHEBI:15378"/>
        <dbReference type="ChEBI" id="CHEBI:33019"/>
        <dbReference type="ChEBI" id="CHEBI:63212"/>
        <dbReference type="ChEBI" id="CHEBI:77897"/>
        <dbReference type="EC" id="3.6.1.56"/>
    </reaction>
    <physiologicalReaction direction="left-to-right" evidence="10">
        <dbReference type="Rhea" id="RHEA:31584"/>
    </physiologicalReaction>
</comment>
<evidence type="ECO:0000256" key="6">
    <source>
        <dbReference type="ARBA" id="ARBA00022801"/>
    </source>
</evidence>
<comment type="catalytic activity">
    <reaction evidence="9">
        <text>8-oxo-dATP + H2O = 8-oxo-dAMP + diphosphate + H(+)</text>
        <dbReference type="Rhea" id="RHEA:65396"/>
        <dbReference type="ChEBI" id="CHEBI:15377"/>
        <dbReference type="ChEBI" id="CHEBI:15378"/>
        <dbReference type="ChEBI" id="CHEBI:33019"/>
        <dbReference type="ChEBI" id="CHEBI:71361"/>
        <dbReference type="ChEBI" id="CHEBI:172871"/>
    </reaction>
    <physiologicalReaction direction="left-to-right" evidence="9">
        <dbReference type="Rhea" id="RHEA:65397"/>
    </physiologicalReaction>
</comment>
<evidence type="ECO:0000256" key="17">
    <source>
        <dbReference type="ARBA" id="ARBA00030682"/>
    </source>
</evidence>
<dbReference type="GO" id="GO:0008828">
    <property type="term" value="F:dATP diphosphatase activity"/>
    <property type="evidence" value="ECO:0007669"/>
    <property type="project" value="UniProtKB-EC"/>
</dbReference>
<keyword evidence="8" id="KW-0539">Nucleus</keyword>
<evidence type="ECO:0000256" key="20">
    <source>
        <dbReference type="ARBA" id="ARBA00048002"/>
    </source>
</evidence>
<dbReference type="GO" id="GO:0008413">
    <property type="term" value="F:8-oxo-7,8-dihydroguanosine triphosphate pyrophosphatase activity"/>
    <property type="evidence" value="ECO:0007669"/>
    <property type="project" value="InterPro"/>
</dbReference>
<comment type="catalytic activity">
    <reaction evidence="11">
        <text>8-oxo-dGTP + H2O = 8-oxo-dGMP + diphosphate + H(+)</text>
        <dbReference type="Rhea" id="RHEA:31575"/>
        <dbReference type="ChEBI" id="CHEBI:15377"/>
        <dbReference type="ChEBI" id="CHEBI:15378"/>
        <dbReference type="ChEBI" id="CHEBI:33019"/>
        <dbReference type="ChEBI" id="CHEBI:63224"/>
        <dbReference type="ChEBI" id="CHEBI:77896"/>
    </reaction>
    <physiologicalReaction direction="left-to-right" evidence="11">
        <dbReference type="Rhea" id="RHEA:31576"/>
    </physiologicalReaction>
</comment>
<dbReference type="Pfam" id="PF00293">
    <property type="entry name" value="NUDIX"/>
    <property type="match status" value="1"/>
</dbReference>
<dbReference type="SUPFAM" id="SSF55811">
    <property type="entry name" value="Nudix"/>
    <property type="match status" value="1"/>
</dbReference>
<organism evidence="25 26">
    <name type="scientific">Serendipita vermifera MAFF 305830</name>
    <dbReference type="NCBI Taxonomy" id="933852"/>
    <lineage>
        <taxon>Eukaryota</taxon>
        <taxon>Fungi</taxon>
        <taxon>Dikarya</taxon>
        <taxon>Basidiomycota</taxon>
        <taxon>Agaricomycotina</taxon>
        <taxon>Agaricomycetes</taxon>
        <taxon>Sebacinales</taxon>
        <taxon>Serendipitaceae</taxon>
        <taxon>Serendipita</taxon>
    </lineage>
</organism>
<dbReference type="CDD" id="cd03427">
    <property type="entry name" value="NUDIX_MTH1_Nudt1"/>
    <property type="match status" value="1"/>
</dbReference>
<evidence type="ECO:0000256" key="22">
    <source>
        <dbReference type="ARBA" id="ARBA00049032"/>
    </source>
</evidence>
<dbReference type="PROSITE" id="PS00893">
    <property type="entry name" value="NUDIX_BOX"/>
    <property type="match status" value="1"/>
</dbReference>
<dbReference type="PANTHER" id="PTHR43758:SF2">
    <property type="entry name" value="OXIDIZED PURINE NUCLEOSIDE TRIPHOSPHATE HYDROLASE"/>
    <property type="match status" value="1"/>
</dbReference>
<dbReference type="Gene3D" id="3.90.79.10">
    <property type="entry name" value="Nucleoside Triphosphate Pyrophosphohydrolase"/>
    <property type="match status" value="1"/>
</dbReference>
<dbReference type="HOGENOM" id="CLU_037162_11_0_1"/>
<comment type="cofactor">
    <cofactor evidence="1">
        <name>Mg(2+)</name>
        <dbReference type="ChEBI" id="CHEBI:18420"/>
    </cofactor>
</comment>
<evidence type="ECO:0000256" key="21">
    <source>
        <dbReference type="ARBA" id="ARBA00048894"/>
    </source>
</evidence>
<keyword evidence="7" id="KW-0460">Magnesium</keyword>
<evidence type="ECO:0000256" key="7">
    <source>
        <dbReference type="ARBA" id="ARBA00022842"/>
    </source>
</evidence>
<proteinExistence type="inferred from homology"/>
<dbReference type="EC" id="3.6.1.56" evidence="13"/>
<reference evidence="25 26" key="1">
    <citation type="submission" date="2014-04" db="EMBL/GenBank/DDBJ databases">
        <authorList>
            <consortium name="DOE Joint Genome Institute"/>
            <person name="Kuo A."/>
            <person name="Zuccaro A."/>
            <person name="Kohler A."/>
            <person name="Nagy L.G."/>
            <person name="Floudas D."/>
            <person name="Copeland A."/>
            <person name="Barry K.W."/>
            <person name="Cichocki N."/>
            <person name="Veneault-Fourrey C."/>
            <person name="LaButti K."/>
            <person name="Lindquist E.A."/>
            <person name="Lipzen A."/>
            <person name="Lundell T."/>
            <person name="Morin E."/>
            <person name="Murat C."/>
            <person name="Sun H."/>
            <person name="Tunlid A."/>
            <person name="Henrissat B."/>
            <person name="Grigoriev I.V."/>
            <person name="Hibbett D.S."/>
            <person name="Martin F."/>
            <person name="Nordberg H.P."/>
            <person name="Cantor M.N."/>
            <person name="Hua S.X."/>
        </authorList>
    </citation>
    <scope>NUCLEOTIDE SEQUENCE [LARGE SCALE GENOMIC DNA]</scope>
    <source>
        <strain evidence="25 26">MAFF 305830</strain>
    </source>
</reference>
<dbReference type="InterPro" id="IPR015797">
    <property type="entry name" value="NUDIX_hydrolase-like_dom_sf"/>
</dbReference>
<evidence type="ECO:0000313" key="26">
    <source>
        <dbReference type="Proteomes" id="UP000054097"/>
    </source>
</evidence>
<comment type="similarity">
    <text evidence="3">Belongs to the Nudix hydrolase family.</text>
</comment>
<evidence type="ECO:0000256" key="16">
    <source>
        <dbReference type="ARBA" id="ARBA00030634"/>
    </source>
</evidence>
<evidence type="ECO:0000256" key="12">
    <source>
        <dbReference type="ARBA" id="ARBA00024596"/>
    </source>
</evidence>
<dbReference type="GO" id="GO:0005634">
    <property type="term" value="C:nucleus"/>
    <property type="evidence" value="ECO:0007669"/>
    <property type="project" value="UniProtKB-SubCell"/>
</dbReference>
<dbReference type="PANTHER" id="PTHR43758">
    <property type="entry name" value="7,8-DIHYDRO-8-OXOGUANINE TRIPHOSPHATASE"/>
    <property type="match status" value="1"/>
</dbReference>
<dbReference type="AlphaFoldDB" id="A0A0C2XVQ9"/>
<evidence type="ECO:0000256" key="11">
    <source>
        <dbReference type="ARBA" id="ARBA00024486"/>
    </source>
</evidence>
<evidence type="ECO:0000256" key="14">
    <source>
        <dbReference type="ARBA" id="ARBA00026218"/>
    </source>
</evidence>
<evidence type="ECO:0000256" key="1">
    <source>
        <dbReference type="ARBA" id="ARBA00001946"/>
    </source>
</evidence>
<evidence type="ECO:0000256" key="2">
    <source>
        <dbReference type="ARBA" id="ARBA00004123"/>
    </source>
</evidence>
<evidence type="ECO:0000256" key="9">
    <source>
        <dbReference type="ARBA" id="ARBA00024448"/>
    </source>
</evidence>
<evidence type="ECO:0000256" key="23">
    <source>
        <dbReference type="ARBA" id="ARBA00053094"/>
    </source>
</evidence>
<feature type="domain" description="Nudix hydrolase" evidence="24">
    <location>
        <begin position="37"/>
        <end position="165"/>
    </location>
</feature>
<keyword evidence="5" id="KW-0479">Metal-binding</keyword>
<comment type="catalytic activity">
    <reaction evidence="20">
        <text>N(6)-methyl-ATP + H2O = N(6)-methyl-AMP + diphosphate + H(+)</text>
        <dbReference type="Rhea" id="RHEA:67608"/>
        <dbReference type="ChEBI" id="CHEBI:15377"/>
        <dbReference type="ChEBI" id="CHEBI:15378"/>
        <dbReference type="ChEBI" id="CHEBI:33019"/>
        <dbReference type="ChEBI" id="CHEBI:144842"/>
        <dbReference type="ChEBI" id="CHEBI:172873"/>
    </reaction>
    <physiologicalReaction direction="left-to-right" evidence="20">
        <dbReference type="Rhea" id="RHEA:67609"/>
    </physiologicalReaction>
</comment>
<comment type="catalytic activity">
    <reaction evidence="21">
        <text>O(6)-methyl-dGTP + H2O = O(6)-methyl-dGMP + diphosphate + H(+)</text>
        <dbReference type="Rhea" id="RHEA:67600"/>
        <dbReference type="ChEBI" id="CHEBI:15377"/>
        <dbReference type="ChEBI" id="CHEBI:15378"/>
        <dbReference type="ChEBI" id="CHEBI:33019"/>
        <dbReference type="ChEBI" id="CHEBI:169974"/>
        <dbReference type="ChEBI" id="CHEBI:169975"/>
    </reaction>
    <physiologicalReaction direction="left-to-right" evidence="21">
        <dbReference type="Rhea" id="RHEA:67601"/>
    </physiologicalReaction>
</comment>
<evidence type="ECO:0000256" key="8">
    <source>
        <dbReference type="ARBA" id="ARBA00023242"/>
    </source>
</evidence>
<dbReference type="PRINTS" id="PR01403">
    <property type="entry name" value="8OXTPHPHTASE"/>
</dbReference>
<dbReference type="InterPro" id="IPR000086">
    <property type="entry name" value="NUDIX_hydrolase_dom"/>
</dbReference>
<comment type="subcellular location">
    <subcellularLocation>
        <location evidence="2">Nucleus</location>
    </subcellularLocation>
</comment>
<evidence type="ECO:0000259" key="24">
    <source>
        <dbReference type="PROSITE" id="PS51462"/>
    </source>
</evidence>
<reference evidence="26" key="2">
    <citation type="submission" date="2015-01" db="EMBL/GenBank/DDBJ databases">
        <title>Evolutionary Origins and Diversification of the Mycorrhizal Mutualists.</title>
        <authorList>
            <consortium name="DOE Joint Genome Institute"/>
            <consortium name="Mycorrhizal Genomics Consortium"/>
            <person name="Kohler A."/>
            <person name="Kuo A."/>
            <person name="Nagy L.G."/>
            <person name="Floudas D."/>
            <person name="Copeland A."/>
            <person name="Barry K.W."/>
            <person name="Cichocki N."/>
            <person name="Veneault-Fourrey C."/>
            <person name="LaButti K."/>
            <person name="Lindquist E.A."/>
            <person name="Lipzen A."/>
            <person name="Lundell T."/>
            <person name="Morin E."/>
            <person name="Murat C."/>
            <person name="Riley R."/>
            <person name="Ohm R."/>
            <person name="Sun H."/>
            <person name="Tunlid A."/>
            <person name="Henrissat B."/>
            <person name="Grigoriev I.V."/>
            <person name="Hibbett D.S."/>
            <person name="Martin F."/>
        </authorList>
    </citation>
    <scope>NUCLEOTIDE SEQUENCE [LARGE SCALE GENOMIC DNA]</scope>
    <source>
        <strain evidence="26">MAFF 305830</strain>
    </source>
</reference>
<accession>A0A0C2XVQ9</accession>
<dbReference type="EMBL" id="KN824279">
    <property type="protein sequence ID" value="KIM32967.1"/>
    <property type="molecule type" value="Genomic_DNA"/>
</dbReference>